<evidence type="ECO:0000256" key="1">
    <source>
        <dbReference type="SAM" id="MobiDB-lite"/>
    </source>
</evidence>
<protein>
    <submittedName>
        <fullName evidence="2">Uncharacterized protein</fullName>
    </submittedName>
</protein>
<accession>A0A0L7RHW1</accession>
<name>A0A0L7RHW1_9HYME</name>
<evidence type="ECO:0000313" key="3">
    <source>
        <dbReference type="Proteomes" id="UP000053825"/>
    </source>
</evidence>
<dbReference type="EMBL" id="KQ414590">
    <property type="protein sequence ID" value="KOC70373.1"/>
    <property type="molecule type" value="Genomic_DNA"/>
</dbReference>
<evidence type="ECO:0000313" key="2">
    <source>
        <dbReference type="EMBL" id="KOC70373.1"/>
    </source>
</evidence>
<sequence length="50" mass="5789">MRGDPMLDSEGNEIDEIGQDQSGPPSLEEAYEVMKEKGYFYYMPRMKVQV</sequence>
<proteinExistence type="predicted"/>
<organism evidence="2 3">
    <name type="scientific">Habropoda laboriosa</name>
    <dbReference type="NCBI Taxonomy" id="597456"/>
    <lineage>
        <taxon>Eukaryota</taxon>
        <taxon>Metazoa</taxon>
        <taxon>Ecdysozoa</taxon>
        <taxon>Arthropoda</taxon>
        <taxon>Hexapoda</taxon>
        <taxon>Insecta</taxon>
        <taxon>Pterygota</taxon>
        <taxon>Neoptera</taxon>
        <taxon>Endopterygota</taxon>
        <taxon>Hymenoptera</taxon>
        <taxon>Apocrita</taxon>
        <taxon>Aculeata</taxon>
        <taxon>Apoidea</taxon>
        <taxon>Anthophila</taxon>
        <taxon>Apidae</taxon>
        <taxon>Habropoda</taxon>
    </lineage>
</organism>
<dbReference type="Proteomes" id="UP000053825">
    <property type="component" value="Unassembled WGS sequence"/>
</dbReference>
<dbReference type="AlphaFoldDB" id="A0A0L7RHW1"/>
<reference evidence="2 3" key="1">
    <citation type="submission" date="2015-07" db="EMBL/GenBank/DDBJ databases">
        <title>The genome of Habropoda laboriosa.</title>
        <authorList>
            <person name="Pan H."/>
            <person name="Kapheim K."/>
        </authorList>
    </citation>
    <scope>NUCLEOTIDE SEQUENCE [LARGE SCALE GENOMIC DNA]</scope>
    <source>
        <strain evidence="2">0110345459</strain>
    </source>
</reference>
<feature type="region of interest" description="Disordered" evidence="1">
    <location>
        <begin position="1"/>
        <end position="26"/>
    </location>
</feature>
<gene>
    <name evidence="2" type="ORF">WH47_02876</name>
</gene>
<keyword evidence="3" id="KW-1185">Reference proteome</keyword>